<keyword evidence="11 15" id="KW-0472">Membrane</keyword>
<keyword evidence="12" id="KW-0325">Glycoprotein</keyword>
<evidence type="ECO:0000256" key="8">
    <source>
        <dbReference type="ARBA" id="ARBA00022882"/>
    </source>
</evidence>
<comment type="subcellular location">
    <subcellularLocation>
        <location evidence="1">Membrane</location>
        <topology evidence="1">Multi-pass membrane protein</topology>
    </subcellularLocation>
</comment>
<keyword evidence="2" id="KW-0813">Transport</keyword>
<evidence type="ECO:0000256" key="3">
    <source>
        <dbReference type="ARBA" id="ARBA00022553"/>
    </source>
</evidence>
<feature type="compositionally biased region" description="Low complexity" evidence="14">
    <location>
        <begin position="303"/>
        <end position="319"/>
    </location>
</feature>
<keyword evidence="9 15" id="KW-1133">Transmembrane helix</keyword>
<keyword evidence="13" id="KW-0407">Ion channel</keyword>
<dbReference type="Gene3D" id="1.20.120.350">
    <property type="entry name" value="Voltage-gated potassium channels. Chain C"/>
    <property type="match status" value="1"/>
</dbReference>
<evidence type="ECO:0000256" key="11">
    <source>
        <dbReference type="ARBA" id="ARBA00023136"/>
    </source>
</evidence>
<keyword evidence="5" id="KW-0107">Calcium channel</keyword>
<keyword evidence="10" id="KW-0406">Ion transport</keyword>
<feature type="non-terminal residue" evidence="17">
    <location>
        <position position="1"/>
    </location>
</feature>
<evidence type="ECO:0000259" key="16">
    <source>
        <dbReference type="PROSITE" id="PS50222"/>
    </source>
</evidence>
<feature type="non-terminal residue" evidence="17">
    <location>
        <position position="933"/>
    </location>
</feature>
<evidence type="ECO:0000256" key="15">
    <source>
        <dbReference type="SAM" id="Phobius"/>
    </source>
</evidence>
<keyword evidence="18" id="KW-1185">Reference proteome</keyword>
<dbReference type="GO" id="GO:0008331">
    <property type="term" value="F:high voltage-gated calcium channel activity"/>
    <property type="evidence" value="ECO:0007669"/>
    <property type="project" value="TreeGrafter"/>
</dbReference>
<evidence type="ECO:0000256" key="4">
    <source>
        <dbReference type="ARBA" id="ARBA00022568"/>
    </source>
</evidence>
<dbReference type="GO" id="GO:0098703">
    <property type="term" value="P:calcium ion import across plasma membrane"/>
    <property type="evidence" value="ECO:0007669"/>
    <property type="project" value="TreeGrafter"/>
</dbReference>
<dbReference type="SUPFAM" id="SSF81324">
    <property type="entry name" value="Voltage-gated potassium channels"/>
    <property type="match status" value="1"/>
</dbReference>
<evidence type="ECO:0000256" key="12">
    <source>
        <dbReference type="ARBA" id="ARBA00023180"/>
    </source>
</evidence>
<keyword evidence="7" id="KW-0106">Calcium</keyword>
<keyword evidence="3" id="KW-0597">Phosphoprotein</keyword>
<evidence type="ECO:0000313" key="18">
    <source>
        <dbReference type="Proteomes" id="UP000601435"/>
    </source>
</evidence>
<evidence type="ECO:0000256" key="2">
    <source>
        <dbReference type="ARBA" id="ARBA00022448"/>
    </source>
</evidence>
<dbReference type="Proteomes" id="UP000601435">
    <property type="component" value="Unassembled WGS sequence"/>
</dbReference>
<evidence type="ECO:0000256" key="6">
    <source>
        <dbReference type="ARBA" id="ARBA00022692"/>
    </source>
</evidence>
<comment type="caution">
    <text evidence="17">The sequence shown here is derived from an EMBL/GenBank/DDBJ whole genome shotgun (WGS) entry which is preliminary data.</text>
</comment>
<organism evidence="17 18">
    <name type="scientific">Symbiodinium necroappetens</name>
    <dbReference type="NCBI Taxonomy" id="1628268"/>
    <lineage>
        <taxon>Eukaryota</taxon>
        <taxon>Sar</taxon>
        <taxon>Alveolata</taxon>
        <taxon>Dinophyceae</taxon>
        <taxon>Suessiales</taxon>
        <taxon>Symbiodiniaceae</taxon>
        <taxon>Symbiodinium</taxon>
    </lineage>
</organism>
<dbReference type="GO" id="GO:0005891">
    <property type="term" value="C:voltage-gated calcium channel complex"/>
    <property type="evidence" value="ECO:0007669"/>
    <property type="project" value="TreeGrafter"/>
</dbReference>
<proteinExistence type="predicted"/>
<dbReference type="InterPro" id="IPR029058">
    <property type="entry name" value="AB_hydrolase_fold"/>
</dbReference>
<evidence type="ECO:0000256" key="10">
    <source>
        <dbReference type="ARBA" id="ARBA00023065"/>
    </source>
</evidence>
<dbReference type="SUPFAM" id="SSF53474">
    <property type="entry name" value="alpha/beta-Hydrolases"/>
    <property type="match status" value="1"/>
</dbReference>
<dbReference type="PROSITE" id="PS50222">
    <property type="entry name" value="EF_HAND_2"/>
    <property type="match status" value="1"/>
</dbReference>
<feature type="transmembrane region" description="Helical" evidence="15">
    <location>
        <begin position="751"/>
        <end position="776"/>
    </location>
</feature>
<accession>A0A813AMS8</accession>
<dbReference type="InterPro" id="IPR050599">
    <property type="entry name" value="VDCC_alpha-1_subunit"/>
</dbReference>
<dbReference type="GO" id="GO:0005509">
    <property type="term" value="F:calcium ion binding"/>
    <property type="evidence" value="ECO:0007669"/>
    <property type="project" value="InterPro"/>
</dbReference>
<dbReference type="InterPro" id="IPR002048">
    <property type="entry name" value="EF_hand_dom"/>
</dbReference>
<evidence type="ECO:0000256" key="7">
    <source>
        <dbReference type="ARBA" id="ARBA00022837"/>
    </source>
</evidence>
<keyword evidence="4" id="KW-0109">Calcium transport</keyword>
<dbReference type="InterPro" id="IPR027359">
    <property type="entry name" value="Volt_channel_dom_sf"/>
</dbReference>
<evidence type="ECO:0000256" key="13">
    <source>
        <dbReference type="ARBA" id="ARBA00023303"/>
    </source>
</evidence>
<dbReference type="Pfam" id="PF00520">
    <property type="entry name" value="Ion_trans"/>
    <property type="match status" value="1"/>
</dbReference>
<dbReference type="PANTHER" id="PTHR45628:SF7">
    <property type="entry name" value="VOLTAGE-DEPENDENT CALCIUM CHANNEL TYPE A SUBUNIT ALPHA-1"/>
    <property type="match status" value="1"/>
</dbReference>
<evidence type="ECO:0000256" key="1">
    <source>
        <dbReference type="ARBA" id="ARBA00004141"/>
    </source>
</evidence>
<evidence type="ECO:0000256" key="5">
    <source>
        <dbReference type="ARBA" id="ARBA00022673"/>
    </source>
</evidence>
<reference evidence="17" key="1">
    <citation type="submission" date="2021-02" db="EMBL/GenBank/DDBJ databases">
        <authorList>
            <person name="Dougan E. K."/>
            <person name="Rhodes N."/>
            <person name="Thang M."/>
            <person name="Chan C."/>
        </authorList>
    </citation>
    <scope>NUCLEOTIDE SEQUENCE</scope>
</reference>
<dbReference type="InterPro" id="IPR005821">
    <property type="entry name" value="Ion_trans_dom"/>
</dbReference>
<dbReference type="PANTHER" id="PTHR45628">
    <property type="entry name" value="VOLTAGE-DEPENDENT CALCIUM CHANNEL TYPE A SUBUNIT ALPHA-1"/>
    <property type="match status" value="1"/>
</dbReference>
<feature type="region of interest" description="Disordered" evidence="14">
    <location>
        <begin position="288"/>
        <end position="325"/>
    </location>
</feature>
<feature type="transmembrane region" description="Helical" evidence="15">
    <location>
        <begin position="670"/>
        <end position="691"/>
    </location>
</feature>
<evidence type="ECO:0000256" key="14">
    <source>
        <dbReference type="SAM" id="MobiDB-lite"/>
    </source>
</evidence>
<evidence type="ECO:0000256" key="9">
    <source>
        <dbReference type="ARBA" id="ARBA00022989"/>
    </source>
</evidence>
<protein>
    <recommendedName>
        <fullName evidence="16">EF-hand domain-containing protein</fullName>
    </recommendedName>
</protein>
<keyword evidence="6 15" id="KW-0812">Transmembrane</keyword>
<feature type="transmembrane region" description="Helical" evidence="15">
    <location>
        <begin position="572"/>
        <end position="594"/>
    </location>
</feature>
<dbReference type="Gene3D" id="1.10.287.70">
    <property type="match status" value="1"/>
</dbReference>
<dbReference type="EMBL" id="CAJNJA010060176">
    <property type="protein sequence ID" value="CAE7869973.1"/>
    <property type="molecule type" value="Genomic_DNA"/>
</dbReference>
<sequence length="933" mass="103817">TFLGLHFCAVPSPVVSELSSSAGDTAENSVARDGTFLETQCPGRKRFLSHIHVVTRDDSEQIIRAVQERTNNAPMFWIGFSSGSKLPIEAVGKYDERRKNGDLTAPKFVATACIAPGYNLETCFNGFKFPYSWLCLSSTKSKFLLENEEVLRAHDPAAYEAAVNSSDLQELLSQVVPFAGYSSDKDYFAHENPVLFAPLVQTPTLVVNALDDPLTVPSNAFGKMPGREDGATFADMIRESTCGLLLMAPSDADGIDIDMKLNERWATEEDQDDTGVEISRYSLGSLGTMEEASSQRAADLGTDSRTSADSRGSGSSASSEIMPAIPTAGSGAPYLRSRLKGLNIEEARAIRRRLRVRLGAITQTKLVSGKSLHDAVSALGLTRYGLQEINDIVNCLADFIGLRFLAPDHKGRPSQTSVTAAHIFSFHDDDAQNLGIPEWEWPPYRESYSTSSIHKSASLQWHALDKPRQQKYNAVPAQALMELCLAEETDIQYKIFGSYLKPFQAIREILLAGDTNRLVAELTFVRINDLAVPPEPLHPLLLLEPFVAVLIIANGVMIGFQTDPAYQDWDGWAYFEAAFASFLLLEIAFRVHLLKCRQFWCGTERYWNFFDIFLGVTGVTDVVIQFSTDQKVDFFATSLLRFCRLIRLVRIVKVFRLKFMRDLRLMVKGLIAGVKTLILAFTLLFSVIYVISGFATMVLGGHEAIDRLDLEMHFRTLPDSMFTCFRCFTGECVDEYGKPLTHMLAQEFGHIFVFSYVFSYMLVAMGIFNVILAVYVDITMKAAKENEAVTADQHARESIRIARTTRELLKKFAAAYHLFQDIEESDMSSIDISPNAALFTDDEIQDNIAVTKELFLLVIQDRQVQLLMDDLDLPPDRANLFEVIDADGSGTLHIAELVHGLLKIRGEVTKSDTVAALLATKAVQAMLSEIHKE</sequence>
<dbReference type="OrthoDB" id="426109at2759"/>
<dbReference type="AlphaFoldDB" id="A0A813AMS8"/>
<feature type="domain" description="EF-hand" evidence="16">
    <location>
        <begin position="872"/>
        <end position="907"/>
    </location>
</feature>
<gene>
    <name evidence="17" type="ORF">SNEC2469_LOCUS28069</name>
</gene>
<evidence type="ECO:0000313" key="17">
    <source>
        <dbReference type="EMBL" id="CAE7869973.1"/>
    </source>
</evidence>
<keyword evidence="8" id="KW-0851">Voltage-gated channel</keyword>
<name>A0A813AMS8_9DINO</name>